<organism evidence="2 3">
    <name type="scientific">Streptomyces rishiriensis</name>
    <dbReference type="NCBI Taxonomy" id="68264"/>
    <lineage>
        <taxon>Bacteria</taxon>
        <taxon>Bacillati</taxon>
        <taxon>Actinomycetota</taxon>
        <taxon>Actinomycetes</taxon>
        <taxon>Kitasatosporales</taxon>
        <taxon>Streptomycetaceae</taxon>
        <taxon>Streptomyces</taxon>
    </lineage>
</organism>
<evidence type="ECO:0000313" key="2">
    <source>
        <dbReference type="EMBL" id="MDQ0583161.1"/>
    </source>
</evidence>
<accession>A0ABU0NVG9</accession>
<protein>
    <submittedName>
        <fullName evidence="2">Uncharacterized protein</fullName>
    </submittedName>
</protein>
<dbReference type="EMBL" id="JAUSWV010000002">
    <property type="protein sequence ID" value="MDQ0583161.1"/>
    <property type="molecule type" value="Genomic_DNA"/>
</dbReference>
<reference evidence="2 3" key="1">
    <citation type="submission" date="2023-07" db="EMBL/GenBank/DDBJ databases">
        <title>Comparative genomics of wheat-associated soil bacteria to identify genetic determinants of phenazine resistance.</title>
        <authorList>
            <person name="Mouncey N."/>
        </authorList>
    </citation>
    <scope>NUCLEOTIDE SEQUENCE [LARGE SCALE GENOMIC DNA]</scope>
    <source>
        <strain evidence="2 3">B2I6</strain>
    </source>
</reference>
<comment type="caution">
    <text evidence="2">The sequence shown here is derived from an EMBL/GenBank/DDBJ whole genome shotgun (WGS) entry which is preliminary data.</text>
</comment>
<keyword evidence="3" id="KW-1185">Reference proteome</keyword>
<name>A0ABU0NVG9_STRRH</name>
<proteinExistence type="predicted"/>
<gene>
    <name evidence="2" type="ORF">QF030_005339</name>
</gene>
<feature type="compositionally biased region" description="Low complexity" evidence="1">
    <location>
        <begin position="299"/>
        <end position="310"/>
    </location>
</feature>
<evidence type="ECO:0000313" key="3">
    <source>
        <dbReference type="Proteomes" id="UP001230654"/>
    </source>
</evidence>
<evidence type="ECO:0000256" key="1">
    <source>
        <dbReference type="SAM" id="MobiDB-lite"/>
    </source>
</evidence>
<sequence length="329" mass="35229">MKSPRCTGVTPVGRTAGIGELRVPTAIAVTGADMALPPQDERTLPATVLADLDRLPLDRALADVQALVDQYGHVVVVYSRSVPAAVEQRLHTIRSLLESDRIALFRPDLPPLAVAVLARQLRQLASCDLGPGVLASAGRLLTHYLHAGALLGSVARLDRVPVVGLKSHARSWVPGSQFGVLAHPQPELVKATPETVLPGPEFGTWLLVARGPLQSDWVTEVLAPAWSVQGLRETHLPAESADWWGTGKAIEFCAYLPDLSVLYQLVTSVRQGVCHWCGIDVIGDRCVFCSATPPPASDLTARPAARALTAGDRTNRTEPARPNQSHRIG</sequence>
<dbReference type="Proteomes" id="UP001230654">
    <property type="component" value="Unassembled WGS sequence"/>
</dbReference>
<feature type="region of interest" description="Disordered" evidence="1">
    <location>
        <begin position="297"/>
        <end position="329"/>
    </location>
</feature>